<dbReference type="CDD" id="cd00756">
    <property type="entry name" value="MoaE"/>
    <property type="match status" value="1"/>
</dbReference>
<name>A0A1W2EDK3_9SPHI</name>
<keyword evidence="13" id="KW-1185">Reference proteome</keyword>
<organism evidence="12 13">
    <name type="scientific">Pedobacter nyackensis</name>
    <dbReference type="NCBI Taxonomy" id="475255"/>
    <lineage>
        <taxon>Bacteria</taxon>
        <taxon>Pseudomonadati</taxon>
        <taxon>Bacteroidota</taxon>
        <taxon>Sphingobacteriia</taxon>
        <taxon>Sphingobacteriales</taxon>
        <taxon>Sphingobacteriaceae</taxon>
        <taxon>Pedobacter</taxon>
    </lineage>
</organism>
<dbReference type="PANTHER" id="PTHR23404">
    <property type="entry name" value="MOLYBDOPTERIN SYNTHASE RELATED"/>
    <property type="match status" value="1"/>
</dbReference>
<dbReference type="InterPro" id="IPR036563">
    <property type="entry name" value="MoaE_sf"/>
</dbReference>
<dbReference type="Pfam" id="PF02391">
    <property type="entry name" value="MoaE"/>
    <property type="match status" value="1"/>
</dbReference>
<dbReference type="GO" id="GO:0030366">
    <property type="term" value="F:molybdopterin synthase activity"/>
    <property type="evidence" value="ECO:0007669"/>
    <property type="project" value="UniProtKB-EC"/>
</dbReference>
<comment type="pathway">
    <text evidence="1">Cofactor biosynthesis; molybdopterin biosynthesis.</text>
</comment>
<dbReference type="SUPFAM" id="SSF54690">
    <property type="entry name" value="Molybdopterin synthase subunit MoaE"/>
    <property type="match status" value="1"/>
</dbReference>
<dbReference type="EMBL" id="FWYB01000011">
    <property type="protein sequence ID" value="SMD07168.1"/>
    <property type="molecule type" value="Genomic_DNA"/>
</dbReference>
<evidence type="ECO:0000256" key="10">
    <source>
        <dbReference type="ARBA" id="ARBA00032474"/>
    </source>
</evidence>
<proteinExistence type="inferred from homology"/>
<evidence type="ECO:0000256" key="4">
    <source>
        <dbReference type="ARBA" id="ARBA00013858"/>
    </source>
</evidence>
<evidence type="ECO:0000256" key="9">
    <source>
        <dbReference type="ARBA" id="ARBA00030781"/>
    </source>
</evidence>
<sequence length="169" mass="18932">MSISLSFHQAAEVNMDFITKKEIDLVALLQKSHCPSAGAVVLFSGEVRNHNIGKSVRYLEYEAHTNMATKMIAEILLAARNRWSLSIAFAQHRIGKVKVTESAVVVITASVHRGEAYASNRYIIDRIKHEVPIWKCEHFADGTKEWGGNCNCAKDTGDVNKHLYEFESV</sequence>
<evidence type="ECO:0000256" key="2">
    <source>
        <dbReference type="ARBA" id="ARBA00005426"/>
    </source>
</evidence>
<dbReference type="EC" id="2.8.1.12" evidence="3"/>
<dbReference type="STRING" id="475255.SAMN04488101_111104"/>
<evidence type="ECO:0000256" key="5">
    <source>
        <dbReference type="ARBA" id="ARBA00023150"/>
    </source>
</evidence>
<dbReference type="Gene3D" id="3.90.1170.40">
    <property type="entry name" value="Molybdopterin biosynthesis MoaE subunit"/>
    <property type="match status" value="1"/>
</dbReference>
<dbReference type="AlphaFoldDB" id="A0A1W2EDK3"/>
<accession>A0A1W2EDK3</accession>
<evidence type="ECO:0000313" key="13">
    <source>
        <dbReference type="Proteomes" id="UP000192678"/>
    </source>
</evidence>
<gene>
    <name evidence="12" type="ORF">SAMN04488101_111104</name>
</gene>
<evidence type="ECO:0000256" key="11">
    <source>
        <dbReference type="ARBA" id="ARBA00049878"/>
    </source>
</evidence>
<dbReference type="Proteomes" id="UP000192678">
    <property type="component" value="Unassembled WGS sequence"/>
</dbReference>
<keyword evidence="5" id="KW-0501">Molybdenum cofactor biosynthesis</keyword>
<evidence type="ECO:0000256" key="1">
    <source>
        <dbReference type="ARBA" id="ARBA00005046"/>
    </source>
</evidence>
<dbReference type="GO" id="GO:0006777">
    <property type="term" value="P:Mo-molybdopterin cofactor biosynthetic process"/>
    <property type="evidence" value="ECO:0007669"/>
    <property type="project" value="UniProtKB-KW"/>
</dbReference>
<comment type="similarity">
    <text evidence="2">Belongs to the MoaE family.</text>
</comment>
<evidence type="ECO:0000256" key="7">
    <source>
        <dbReference type="ARBA" id="ARBA00029745"/>
    </source>
</evidence>
<dbReference type="InterPro" id="IPR003448">
    <property type="entry name" value="Mopterin_biosynth_MoaE"/>
</dbReference>
<reference evidence="12 13" key="1">
    <citation type="submission" date="2017-04" db="EMBL/GenBank/DDBJ databases">
        <authorList>
            <person name="Afonso C.L."/>
            <person name="Miller P.J."/>
            <person name="Scott M.A."/>
            <person name="Spackman E."/>
            <person name="Goraichik I."/>
            <person name="Dimitrov K.M."/>
            <person name="Suarez D.L."/>
            <person name="Swayne D.E."/>
        </authorList>
    </citation>
    <scope>NUCLEOTIDE SEQUENCE [LARGE SCALE GENOMIC DNA]</scope>
    <source>
        <strain evidence="12 13">DSM 19625</strain>
    </source>
</reference>
<evidence type="ECO:0000256" key="8">
    <source>
        <dbReference type="ARBA" id="ARBA00030407"/>
    </source>
</evidence>
<comment type="subunit">
    <text evidence="6">Heterotetramer of 2 MoaD subunits and 2 MoaE subunits. Also stable as homodimer. The enzyme changes between these two forms during catalysis.</text>
</comment>
<protein>
    <recommendedName>
        <fullName evidence="4">Molybdopterin synthase catalytic subunit</fullName>
        <ecNumber evidence="3">2.8.1.12</ecNumber>
    </recommendedName>
    <alternativeName>
        <fullName evidence="9">MPT synthase subunit 2</fullName>
    </alternativeName>
    <alternativeName>
        <fullName evidence="7">Molybdenum cofactor biosynthesis protein E</fullName>
    </alternativeName>
    <alternativeName>
        <fullName evidence="8">Molybdopterin-converting factor large subunit</fullName>
    </alternativeName>
    <alternativeName>
        <fullName evidence="10">Molybdopterin-converting factor subunit 2</fullName>
    </alternativeName>
</protein>
<comment type="catalytic activity">
    <reaction evidence="11">
        <text>2 [molybdopterin-synthase sulfur-carrier protein]-C-terminal-Gly-aminoethanethioate + cyclic pyranopterin phosphate + H2O = molybdopterin + 2 [molybdopterin-synthase sulfur-carrier protein]-C-terminal Gly-Gly + 2 H(+)</text>
        <dbReference type="Rhea" id="RHEA:26333"/>
        <dbReference type="Rhea" id="RHEA-COMP:12202"/>
        <dbReference type="Rhea" id="RHEA-COMP:19907"/>
        <dbReference type="ChEBI" id="CHEBI:15377"/>
        <dbReference type="ChEBI" id="CHEBI:15378"/>
        <dbReference type="ChEBI" id="CHEBI:58698"/>
        <dbReference type="ChEBI" id="CHEBI:59648"/>
        <dbReference type="ChEBI" id="CHEBI:90778"/>
        <dbReference type="ChEBI" id="CHEBI:232372"/>
        <dbReference type="EC" id="2.8.1.12"/>
    </reaction>
</comment>
<evidence type="ECO:0000313" key="12">
    <source>
        <dbReference type="EMBL" id="SMD07168.1"/>
    </source>
</evidence>
<evidence type="ECO:0000256" key="6">
    <source>
        <dbReference type="ARBA" id="ARBA00026066"/>
    </source>
</evidence>
<evidence type="ECO:0000256" key="3">
    <source>
        <dbReference type="ARBA" id="ARBA00011950"/>
    </source>
</evidence>